<dbReference type="NCBIfam" id="TIGR04294">
    <property type="entry name" value="pre_pil_HX9DG"/>
    <property type="match status" value="1"/>
</dbReference>
<dbReference type="PROSITE" id="PS00409">
    <property type="entry name" value="PROKAR_NTER_METHYL"/>
    <property type="match status" value="1"/>
</dbReference>
<evidence type="ECO:0000256" key="1">
    <source>
        <dbReference type="SAM" id="Phobius"/>
    </source>
</evidence>
<evidence type="ECO:0000259" key="2">
    <source>
        <dbReference type="Pfam" id="PF07596"/>
    </source>
</evidence>
<dbReference type="InterPro" id="IPR011453">
    <property type="entry name" value="DUF1559"/>
</dbReference>
<keyword evidence="1" id="KW-0472">Membrane</keyword>
<dbReference type="EMBL" id="SIHJ01000001">
    <property type="protein sequence ID" value="TWT35533.1"/>
    <property type="molecule type" value="Genomic_DNA"/>
</dbReference>
<evidence type="ECO:0000313" key="4">
    <source>
        <dbReference type="Proteomes" id="UP000316714"/>
    </source>
</evidence>
<dbReference type="Pfam" id="PF07963">
    <property type="entry name" value="N_methyl"/>
    <property type="match status" value="1"/>
</dbReference>
<organism evidence="3 4">
    <name type="scientific">Posidoniimonas corsicana</name>
    <dbReference type="NCBI Taxonomy" id="1938618"/>
    <lineage>
        <taxon>Bacteria</taxon>
        <taxon>Pseudomonadati</taxon>
        <taxon>Planctomycetota</taxon>
        <taxon>Planctomycetia</taxon>
        <taxon>Pirellulales</taxon>
        <taxon>Lacipirellulaceae</taxon>
        <taxon>Posidoniimonas</taxon>
    </lineage>
</organism>
<evidence type="ECO:0000313" key="3">
    <source>
        <dbReference type="EMBL" id="TWT35533.1"/>
    </source>
</evidence>
<dbReference type="InterPro" id="IPR045584">
    <property type="entry name" value="Pilin-like"/>
</dbReference>
<dbReference type="PANTHER" id="PTHR30093:SF2">
    <property type="entry name" value="TYPE II SECRETION SYSTEM PROTEIN H"/>
    <property type="match status" value="1"/>
</dbReference>
<comment type="caution">
    <text evidence="3">The sequence shown here is derived from an EMBL/GenBank/DDBJ whole genome shotgun (WGS) entry which is preliminary data.</text>
</comment>
<keyword evidence="4" id="KW-1185">Reference proteome</keyword>
<dbReference type="Proteomes" id="UP000316714">
    <property type="component" value="Unassembled WGS sequence"/>
</dbReference>
<dbReference type="RefSeq" id="WP_197531068.1">
    <property type="nucleotide sequence ID" value="NZ_SIHJ01000001.1"/>
</dbReference>
<dbReference type="Pfam" id="PF07596">
    <property type="entry name" value="SBP_bac_10"/>
    <property type="match status" value="1"/>
</dbReference>
<gene>
    <name evidence="3" type="ORF">KOR34_04260</name>
</gene>
<dbReference type="AlphaFoldDB" id="A0A5C5VC53"/>
<dbReference type="PANTHER" id="PTHR30093">
    <property type="entry name" value="GENERAL SECRETION PATHWAY PROTEIN G"/>
    <property type="match status" value="1"/>
</dbReference>
<dbReference type="InterPro" id="IPR012902">
    <property type="entry name" value="N_methyl_site"/>
</dbReference>
<dbReference type="InterPro" id="IPR027558">
    <property type="entry name" value="Pre_pil_HX9DG_C"/>
</dbReference>
<reference evidence="3 4" key="1">
    <citation type="submission" date="2019-02" db="EMBL/GenBank/DDBJ databases">
        <title>Deep-cultivation of Planctomycetes and their phenomic and genomic characterization uncovers novel biology.</title>
        <authorList>
            <person name="Wiegand S."/>
            <person name="Jogler M."/>
            <person name="Boedeker C."/>
            <person name="Pinto D."/>
            <person name="Vollmers J."/>
            <person name="Rivas-Marin E."/>
            <person name="Kohn T."/>
            <person name="Peeters S.H."/>
            <person name="Heuer A."/>
            <person name="Rast P."/>
            <person name="Oberbeckmann S."/>
            <person name="Bunk B."/>
            <person name="Jeske O."/>
            <person name="Meyerdierks A."/>
            <person name="Storesund J.E."/>
            <person name="Kallscheuer N."/>
            <person name="Luecker S."/>
            <person name="Lage O.M."/>
            <person name="Pohl T."/>
            <person name="Merkel B.J."/>
            <person name="Hornburger P."/>
            <person name="Mueller R.-W."/>
            <person name="Bruemmer F."/>
            <person name="Labrenz M."/>
            <person name="Spormann A.M."/>
            <person name="Op Den Camp H."/>
            <person name="Overmann J."/>
            <person name="Amann R."/>
            <person name="Jetten M.S.M."/>
            <person name="Mascher T."/>
            <person name="Medema M.H."/>
            <person name="Devos D.P."/>
            <person name="Kaster A.-K."/>
            <person name="Ovreas L."/>
            <person name="Rohde M."/>
            <person name="Galperin M.Y."/>
            <person name="Jogler C."/>
        </authorList>
    </citation>
    <scope>NUCLEOTIDE SEQUENCE [LARGE SCALE GENOMIC DNA]</scope>
    <source>
        <strain evidence="3 4">KOR34</strain>
    </source>
</reference>
<dbReference type="NCBIfam" id="TIGR02532">
    <property type="entry name" value="IV_pilin_GFxxxE"/>
    <property type="match status" value="1"/>
</dbReference>
<name>A0A5C5VC53_9BACT</name>
<keyword evidence="1" id="KW-1133">Transmembrane helix</keyword>
<dbReference type="SUPFAM" id="SSF54523">
    <property type="entry name" value="Pili subunits"/>
    <property type="match status" value="1"/>
</dbReference>
<sequence length="357" mass="38893">MQYATPNRRQRGFTLVELLVVIAIIGVLIALLLPAVQSAREAARRMSCTNNLKNIGLACLNYESAIGTLPPGSINTQVQQGSGFGWMVHILPYVEEASVSRQAIERYTNSEDPDAYGSNMDDLNQLLLPMYLCPSDPDLKNQQEKFGNAARKGMSYAGVTGSFYSRTGYCPSTRENDTYCVAASVSGLLGPNNFDGLLVMDWPIALRKATDGLSKTYMIGERTYQIRAWMIGAYWNPPTIPPKPRRSTSDDPFVPDGPQPSAAFFACKNINDTALLNHDPLTGCYKAHDNNAGDRPAVADSTPRTITVNDLPFASRHVGGANFCFGDGSVHFVPENIDVAVYLAHGSRNGDETVVDN</sequence>
<keyword evidence="1" id="KW-0812">Transmembrane</keyword>
<proteinExistence type="predicted"/>
<feature type="transmembrane region" description="Helical" evidence="1">
    <location>
        <begin position="12"/>
        <end position="36"/>
    </location>
</feature>
<dbReference type="Gene3D" id="3.30.700.10">
    <property type="entry name" value="Glycoprotein, Type 4 Pilin"/>
    <property type="match status" value="1"/>
</dbReference>
<protein>
    <submittedName>
        <fullName evidence="3">Putative major pilin subunit</fullName>
    </submittedName>
</protein>
<accession>A0A5C5VC53</accession>
<feature type="domain" description="DUF1559" evidence="2">
    <location>
        <begin position="37"/>
        <end position="339"/>
    </location>
</feature>